<comment type="caution">
    <text evidence="2">The sequence shown here is derived from an EMBL/GenBank/DDBJ whole genome shotgun (WGS) entry which is preliminary data.</text>
</comment>
<dbReference type="Pfam" id="PF12706">
    <property type="entry name" value="Lactamase_B_2"/>
    <property type="match status" value="1"/>
</dbReference>
<reference evidence="2 3" key="1">
    <citation type="submission" date="2018-05" db="EMBL/GenBank/DDBJ databases">
        <title>Genomic Encyclopedia of Type Strains, Phase IV (KMG-IV): sequencing the most valuable type-strain genomes for metagenomic binning, comparative biology and taxonomic classification.</title>
        <authorList>
            <person name="Goeker M."/>
        </authorList>
    </citation>
    <scope>NUCLEOTIDE SEQUENCE [LARGE SCALE GENOMIC DNA]</scope>
    <source>
        <strain evidence="2 3">DSM 24995</strain>
    </source>
</reference>
<dbReference type="CDD" id="cd07715">
    <property type="entry name" value="TaR3-like_MBL-fold"/>
    <property type="match status" value="1"/>
</dbReference>
<dbReference type="PANTHER" id="PTHR46018">
    <property type="entry name" value="ZINC PHOSPHODIESTERASE ELAC PROTEIN 1"/>
    <property type="match status" value="1"/>
</dbReference>
<dbReference type="GO" id="GO:0042781">
    <property type="term" value="F:3'-tRNA processing endoribonuclease activity"/>
    <property type="evidence" value="ECO:0007669"/>
    <property type="project" value="TreeGrafter"/>
</dbReference>
<organism evidence="2 3">
    <name type="scientific">Hungatella effluvii</name>
    <dbReference type="NCBI Taxonomy" id="1096246"/>
    <lineage>
        <taxon>Bacteria</taxon>
        <taxon>Bacillati</taxon>
        <taxon>Bacillota</taxon>
        <taxon>Clostridia</taxon>
        <taxon>Lachnospirales</taxon>
        <taxon>Lachnospiraceae</taxon>
        <taxon>Hungatella</taxon>
    </lineage>
</organism>
<dbReference type="AlphaFoldDB" id="A0A2V3Y7U5"/>
<feature type="domain" description="Metallo-beta-lactamase" evidence="1">
    <location>
        <begin position="96"/>
        <end position="277"/>
    </location>
</feature>
<dbReference type="SUPFAM" id="SSF56281">
    <property type="entry name" value="Metallo-hydrolase/oxidoreductase"/>
    <property type="match status" value="1"/>
</dbReference>
<dbReference type="InterPro" id="IPR036866">
    <property type="entry name" value="RibonucZ/Hydroxyglut_hydro"/>
</dbReference>
<gene>
    <name evidence="2" type="ORF">DFR60_10324</name>
</gene>
<evidence type="ECO:0000259" key="1">
    <source>
        <dbReference type="Pfam" id="PF12706"/>
    </source>
</evidence>
<keyword evidence="3" id="KW-1185">Reference proteome</keyword>
<proteinExistence type="predicted"/>
<evidence type="ECO:0000313" key="3">
    <source>
        <dbReference type="Proteomes" id="UP000248057"/>
    </source>
</evidence>
<protein>
    <submittedName>
        <fullName evidence="2">Ribonuclease BN (tRNA processing enzyme)</fullName>
    </submittedName>
</protein>
<accession>A0A2V3Y7U5</accession>
<dbReference type="InterPro" id="IPR001279">
    <property type="entry name" value="Metallo-B-lactamas"/>
</dbReference>
<dbReference type="Proteomes" id="UP000248057">
    <property type="component" value="Unassembled WGS sequence"/>
</dbReference>
<name>A0A2V3Y7U5_9FIRM</name>
<evidence type="ECO:0000313" key="2">
    <source>
        <dbReference type="EMBL" id="PXX54974.1"/>
    </source>
</evidence>
<sequence length="311" mass="35019">MIPIILNEKDAACNCKFLQDFHQEIPVLYTLGVTVMEKYVNVTCWGSRGSCAAPHTNRMEYGGNTSCFVIETESVILILDAGSGIVPFGDALIGRRTELRKEICLLFGHLHLDHIIGLPSFKPIYRPEYRVWIYGGGRTGGILEEQLEAVFGPPYWPVRLRDCPAYAGSRGIMAGTGIELPGDISVRAVKANHPDQTVSYVIFINGKKIVYALDCELDQETERELLFFAADADLLICDAQYSQEDYEVHRGWGHSAWPQWAGLAAQCNVREVWLSHYAWEYCDEDLRTLENKLKKVLPRASCAKEGMEIRL</sequence>
<dbReference type="PANTHER" id="PTHR46018:SF7">
    <property type="entry name" value="RIBONUCLEASE Z"/>
    <property type="match status" value="1"/>
</dbReference>
<dbReference type="EMBL" id="QJKD01000003">
    <property type="protein sequence ID" value="PXX54974.1"/>
    <property type="molecule type" value="Genomic_DNA"/>
</dbReference>
<dbReference type="Gene3D" id="3.60.15.10">
    <property type="entry name" value="Ribonuclease Z/Hydroxyacylglutathione hydrolase-like"/>
    <property type="match status" value="1"/>
</dbReference>